<name>A0A3B5B909_9TELE</name>
<proteinExistence type="predicted"/>
<protein>
    <submittedName>
        <fullName evidence="1">Uncharacterized protein</fullName>
    </submittedName>
</protein>
<sequence>MLSLRGCTFSTLSLRPPITALSTTTSTSALLRTKQARFEAPASTSKQVSVGPTPNQWSGGYDLLASLGVGMTFPSQIITTINQLNAEATTTPQLHNQGSRACVCTSLPPESCTAHMLIYAHI</sequence>
<dbReference type="Ensembl" id="ENSSPAT00000027026.1">
    <property type="protein sequence ID" value="ENSSPAP00000026589.1"/>
    <property type="gene ID" value="ENSSPAG00000020052.1"/>
</dbReference>
<accession>A0A3B5B909</accession>
<dbReference type="GeneTree" id="ENSGT00940000182393"/>
<reference evidence="1" key="1">
    <citation type="submission" date="2023-09" db="UniProtKB">
        <authorList>
            <consortium name="Ensembl"/>
        </authorList>
    </citation>
    <scope>IDENTIFICATION</scope>
</reference>
<dbReference type="AlphaFoldDB" id="A0A3B5B909"/>
<organism evidence="1">
    <name type="scientific">Stegastes partitus</name>
    <name type="common">bicolor damselfish</name>
    <dbReference type="NCBI Taxonomy" id="144197"/>
    <lineage>
        <taxon>Eukaryota</taxon>
        <taxon>Metazoa</taxon>
        <taxon>Chordata</taxon>
        <taxon>Craniata</taxon>
        <taxon>Vertebrata</taxon>
        <taxon>Euteleostomi</taxon>
        <taxon>Actinopterygii</taxon>
        <taxon>Neopterygii</taxon>
        <taxon>Teleostei</taxon>
        <taxon>Neoteleostei</taxon>
        <taxon>Acanthomorphata</taxon>
        <taxon>Ovalentaria</taxon>
        <taxon>Pomacentridae</taxon>
        <taxon>Stegastes</taxon>
    </lineage>
</organism>
<evidence type="ECO:0000313" key="1">
    <source>
        <dbReference type="Ensembl" id="ENSSPAP00000026589.1"/>
    </source>
</evidence>